<evidence type="ECO:0008006" key="3">
    <source>
        <dbReference type="Google" id="ProtNLM"/>
    </source>
</evidence>
<organism evidence="2">
    <name type="scientific">viral metagenome</name>
    <dbReference type="NCBI Taxonomy" id="1070528"/>
    <lineage>
        <taxon>unclassified sequences</taxon>
        <taxon>metagenomes</taxon>
        <taxon>organismal metagenomes</taxon>
    </lineage>
</organism>
<proteinExistence type="predicted"/>
<reference evidence="2" key="1">
    <citation type="submission" date="2020-03" db="EMBL/GenBank/DDBJ databases">
        <title>The deep terrestrial virosphere.</title>
        <authorList>
            <person name="Holmfeldt K."/>
            <person name="Nilsson E."/>
            <person name="Simone D."/>
            <person name="Lopez-Fernandez M."/>
            <person name="Wu X."/>
            <person name="de Brujin I."/>
            <person name="Lundin D."/>
            <person name="Andersson A."/>
            <person name="Bertilsson S."/>
            <person name="Dopson M."/>
        </authorList>
    </citation>
    <scope>NUCLEOTIDE SEQUENCE</scope>
    <source>
        <strain evidence="2">MM415B01970</strain>
    </source>
</reference>
<evidence type="ECO:0000313" key="2">
    <source>
        <dbReference type="EMBL" id="QJA55893.1"/>
    </source>
</evidence>
<feature type="region of interest" description="Disordered" evidence="1">
    <location>
        <begin position="38"/>
        <end position="87"/>
    </location>
</feature>
<evidence type="ECO:0000256" key="1">
    <source>
        <dbReference type="SAM" id="MobiDB-lite"/>
    </source>
</evidence>
<accession>A0A6M3IEV6</accession>
<sequence>MEKNTAIVTVDDPNVPEDDAAYTAEDFAQRFGVALPAAKPAAEEAEDETEGVEEAPEEAVVETAPAVAEAKVEATEAPPKPEPPKERLFTQAEVNAIQANDKRHARELEAVTGKTIPQLIADQRKAAVTDTADKFGMTEDEAQAVVHNAEEVRRLTAEVEQGRADQRMLTRQATYRDAKAKHMSNPDVRRYEAEIDAFAQAHAGYDFQVAALAVLGNKMLSGEAARQIVATTRQQTIADVAKRKVSVEGATQSASPLEATLPSEERAFADAFAEHVPGLTRKGVAQQYEQIKRSRR</sequence>
<dbReference type="EMBL" id="MT141188">
    <property type="protein sequence ID" value="QJA55893.1"/>
    <property type="molecule type" value="Genomic_DNA"/>
</dbReference>
<feature type="compositionally biased region" description="Acidic residues" evidence="1">
    <location>
        <begin position="43"/>
        <end position="60"/>
    </location>
</feature>
<gene>
    <name evidence="2" type="ORF">MM415B01970_0007</name>
</gene>
<name>A0A6M3IEV6_9ZZZZ</name>
<protein>
    <recommendedName>
        <fullName evidence="3">Scaffolding protein</fullName>
    </recommendedName>
</protein>
<dbReference type="AlphaFoldDB" id="A0A6M3IEV6"/>